<name>S4NSF1_9NEOP</name>
<accession>S4NSF1</accession>
<reference evidence="1" key="2">
    <citation type="submission" date="2013-05" db="EMBL/GenBank/DDBJ databases">
        <authorList>
            <person name="Carter J.-M."/>
            <person name="Baker S.C."/>
            <person name="Pink R."/>
            <person name="Carter D.R.F."/>
            <person name="Collins A."/>
            <person name="Tomlin J."/>
            <person name="Gibbs M."/>
            <person name="Breuker C.J."/>
        </authorList>
    </citation>
    <scope>NUCLEOTIDE SEQUENCE</scope>
    <source>
        <tissue evidence="1">Ovary</tissue>
    </source>
</reference>
<reference evidence="1" key="1">
    <citation type="journal article" date="2013" name="BMC Genomics">
        <title>Unscrambling butterfly oogenesis.</title>
        <authorList>
            <person name="Carter J.M."/>
            <person name="Baker S.C."/>
            <person name="Pink R."/>
            <person name="Carter D.R."/>
            <person name="Collins A."/>
            <person name="Tomlin J."/>
            <person name="Gibbs M."/>
            <person name="Breuker C.J."/>
        </authorList>
    </citation>
    <scope>NUCLEOTIDE SEQUENCE</scope>
    <source>
        <tissue evidence="1">Ovary</tissue>
    </source>
</reference>
<evidence type="ECO:0000313" key="1">
    <source>
        <dbReference type="EMBL" id="JAA78438.1"/>
    </source>
</evidence>
<protein>
    <submittedName>
        <fullName evidence="1">Uncharacterized protein</fullName>
    </submittedName>
</protein>
<sequence length="77" mass="8770">MPGRGLYKLYTIYKYLGVDMDEVARRSYAIGVEMEDWVHFTVRYVWLPLKVTEVRAAAVMLCGAGVQSHGRQVAEAF</sequence>
<organism evidence="1">
    <name type="scientific">Pararge aegeria</name>
    <name type="common">speckled wood butterfly</name>
    <dbReference type="NCBI Taxonomy" id="116150"/>
    <lineage>
        <taxon>Eukaryota</taxon>
        <taxon>Metazoa</taxon>
        <taxon>Ecdysozoa</taxon>
        <taxon>Arthropoda</taxon>
        <taxon>Hexapoda</taxon>
        <taxon>Insecta</taxon>
        <taxon>Pterygota</taxon>
        <taxon>Neoptera</taxon>
        <taxon>Endopterygota</taxon>
        <taxon>Lepidoptera</taxon>
        <taxon>Glossata</taxon>
        <taxon>Ditrysia</taxon>
        <taxon>Papilionoidea</taxon>
        <taxon>Nymphalidae</taxon>
        <taxon>Satyrinae</taxon>
        <taxon>Satyrini</taxon>
        <taxon>Parargina</taxon>
        <taxon>Pararge</taxon>
    </lineage>
</organism>
<proteinExistence type="predicted"/>
<dbReference type="AlphaFoldDB" id="S4NSF1"/>
<dbReference type="EMBL" id="GAIX01014122">
    <property type="protein sequence ID" value="JAA78438.1"/>
    <property type="molecule type" value="Transcribed_RNA"/>
</dbReference>